<feature type="region of interest" description="Disordered" evidence="3">
    <location>
        <begin position="363"/>
        <end position="387"/>
    </location>
</feature>
<evidence type="ECO:0000256" key="3">
    <source>
        <dbReference type="SAM" id="MobiDB-lite"/>
    </source>
</evidence>
<dbReference type="InterPro" id="IPR012131">
    <property type="entry name" value="Hstdl_DH"/>
</dbReference>
<dbReference type="SMART" id="SM00343">
    <property type="entry name" value="ZnF_C2HC"/>
    <property type="match status" value="1"/>
</dbReference>
<dbReference type="GO" id="GO:0016616">
    <property type="term" value="F:oxidoreductase activity, acting on the CH-OH group of donors, NAD or NADP as acceptor"/>
    <property type="evidence" value="ECO:0007669"/>
    <property type="project" value="InterPro"/>
</dbReference>
<protein>
    <submittedName>
        <fullName evidence="5">Transposon TX1 uncharacterized protein</fullName>
    </submittedName>
</protein>
<keyword evidence="2" id="KW-0479">Metal-binding</keyword>
<comment type="caution">
    <text evidence="5">The sequence shown here is derived from an EMBL/GenBank/DDBJ whole genome shotgun (WGS) entry which is preliminary data.</text>
</comment>
<keyword evidence="2" id="KW-0863">Zinc-finger</keyword>
<reference evidence="5" key="1">
    <citation type="journal article" date="2023" name="Front. Mar. Sci.">
        <title>A new Merluccius polli reference genome to investigate the effects of global change in West African waters.</title>
        <authorList>
            <person name="Mateo J.L."/>
            <person name="Blanco-Fernandez C."/>
            <person name="Garcia-Vazquez E."/>
            <person name="Machado-Schiaffino G."/>
        </authorList>
    </citation>
    <scope>NUCLEOTIDE SEQUENCE</scope>
    <source>
        <strain evidence="5">C29</strain>
        <tissue evidence="5">Fin</tissue>
    </source>
</reference>
<dbReference type="AlphaFoldDB" id="A0AA47NBD9"/>
<keyword evidence="1" id="KW-0560">Oxidoreductase</keyword>
<accession>A0AA47NBD9</accession>
<dbReference type="InterPro" id="IPR001878">
    <property type="entry name" value="Znf_CCHC"/>
</dbReference>
<feature type="domain" description="CCHC-type" evidence="4">
    <location>
        <begin position="203"/>
        <end position="219"/>
    </location>
</feature>
<evidence type="ECO:0000313" key="5">
    <source>
        <dbReference type="EMBL" id="KAK0155410.1"/>
    </source>
</evidence>
<dbReference type="SUPFAM" id="SSF57756">
    <property type="entry name" value="Retrovirus zinc finger-like domains"/>
    <property type="match status" value="1"/>
</dbReference>
<dbReference type="PROSITE" id="PS50158">
    <property type="entry name" value="ZF_CCHC"/>
    <property type="match status" value="1"/>
</dbReference>
<name>A0AA47NBD9_MERPO</name>
<dbReference type="InterPro" id="IPR036875">
    <property type="entry name" value="Znf_CCHC_sf"/>
</dbReference>
<keyword evidence="6" id="KW-1185">Reference proteome</keyword>
<evidence type="ECO:0000256" key="2">
    <source>
        <dbReference type="PROSITE-ProRule" id="PRU00047"/>
    </source>
</evidence>
<keyword evidence="2" id="KW-0862">Zinc</keyword>
<sequence>MAVWLVNIRARLWLDFRFYKHIGDLDAFKQRWCFNDIVCSVVNEELVFAQVFSRLLEEVGYAVGEVVGFDSVKSASRMNSAVVIFLDQVCKVEQVVEAGIVLRDTFTPVFPLVNPSKKVIISNAPPFIKNDDLRKALARYGQIVSPIKMLLLGCKSPKLKHVVCHRRQLFMIPKDADSHLNLTLTFKIDGFNYIVFVTSDTMKCFGCGAEGHLIRACPEARKGNAGAPGPERVAGTAVPAEAAAPAEAEADGVAEIVGVSGPEKTAETAVPAGIVGASGPERAAGIAVPAETAGVAEIVGASGPERAAGIAIPAETAGVAEIVGASGVEQMVEAAVPAGIVGASGPERTAEAAGVAEIVGDLKSGQPEEDDGASGSSMVVKNAEDGNMNDDVLMDDVFDERGLSINTSTKRKKSADKGQGESLSDEEEEAELTISQEERITSYSVEKIRRFLAETKGLRAVKTEQFFPDLNGFIRSINQLRKDDAFSDQEIYRLKKLVTKAKAALIEDDD</sequence>
<dbReference type="GO" id="GO:0003676">
    <property type="term" value="F:nucleic acid binding"/>
    <property type="evidence" value="ECO:0007669"/>
    <property type="project" value="InterPro"/>
</dbReference>
<dbReference type="GO" id="GO:0008270">
    <property type="term" value="F:zinc ion binding"/>
    <property type="evidence" value="ECO:0007669"/>
    <property type="project" value="UniProtKB-KW"/>
</dbReference>
<feature type="region of interest" description="Disordered" evidence="3">
    <location>
        <begin position="408"/>
        <end position="434"/>
    </location>
</feature>
<dbReference type="PRINTS" id="PR00083">
    <property type="entry name" value="HOLDHDRGNASE"/>
</dbReference>
<proteinExistence type="predicted"/>
<dbReference type="EMBL" id="JAOPHQ010000287">
    <property type="protein sequence ID" value="KAK0155410.1"/>
    <property type="molecule type" value="Genomic_DNA"/>
</dbReference>
<dbReference type="Proteomes" id="UP001174136">
    <property type="component" value="Unassembled WGS sequence"/>
</dbReference>
<evidence type="ECO:0000259" key="4">
    <source>
        <dbReference type="PROSITE" id="PS50158"/>
    </source>
</evidence>
<evidence type="ECO:0000256" key="1">
    <source>
        <dbReference type="ARBA" id="ARBA00023002"/>
    </source>
</evidence>
<organism evidence="5 6">
    <name type="scientific">Merluccius polli</name>
    <name type="common">Benguela hake</name>
    <name type="synonym">Merluccius cadenati</name>
    <dbReference type="NCBI Taxonomy" id="89951"/>
    <lineage>
        <taxon>Eukaryota</taxon>
        <taxon>Metazoa</taxon>
        <taxon>Chordata</taxon>
        <taxon>Craniata</taxon>
        <taxon>Vertebrata</taxon>
        <taxon>Euteleostomi</taxon>
        <taxon>Actinopterygii</taxon>
        <taxon>Neopterygii</taxon>
        <taxon>Teleostei</taxon>
        <taxon>Neoteleostei</taxon>
        <taxon>Acanthomorphata</taxon>
        <taxon>Zeiogadaria</taxon>
        <taxon>Gadariae</taxon>
        <taxon>Gadiformes</taxon>
        <taxon>Gadoidei</taxon>
        <taxon>Merlucciidae</taxon>
        <taxon>Merluccius</taxon>
    </lineage>
</organism>
<dbReference type="GO" id="GO:0051287">
    <property type="term" value="F:NAD binding"/>
    <property type="evidence" value="ECO:0007669"/>
    <property type="project" value="InterPro"/>
</dbReference>
<evidence type="ECO:0000313" key="6">
    <source>
        <dbReference type="Proteomes" id="UP001174136"/>
    </source>
</evidence>
<dbReference type="Gene3D" id="4.10.60.10">
    <property type="entry name" value="Zinc finger, CCHC-type"/>
    <property type="match status" value="1"/>
</dbReference>
<gene>
    <name evidence="5" type="primary">YTX1_3</name>
    <name evidence="5" type="ORF">N1851_002212</name>
</gene>